<reference evidence="1" key="1">
    <citation type="submission" date="2021-01" db="EMBL/GenBank/DDBJ databases">
        <title>Modified the classification status of verrucomicrobia.</title>
        <authorList>
            <person name="Feng X."/>
        </authorList>
    </citation>
    <scope>NUCLEOTIDE SEQUENCE</scope>
    <source>
        <strain evidence="1">KCTC 13126</strain>
    </source>
</reference>
<evidence type="ECO:0000313" key="2">
    <source>
        <dbReference type="Proteomes" id="UP000617628"/>
    </source>
</evidence>
<dbReference type="PANTHER" id="PTHR48098:SF3">
    <property type="entry name" value="IRON(III) ENTEROBACTIN ESTERASE"/>
    <property type="match status" value="1"/>
</dbReference>
<comment type="caution">
    <text evidence="1">The sequence shown here is derived from an EMBL/GenBank/DDBJ whole genome shotgun (WGS) entry which is preliminary data.</text>
</comment>
<dbReference type="EMBL" id="JAENIL010000011">
    <property type="protein sequence ID" value="MBK1876681.1"/>
    <property type="molecule type" value="Genomic_DNA"/>
</dbReference>
<evidence type="ECO:0000313" key="1">
    <source>
        <dbReference type="EMBL" id="MBK1876681.1"/>
    </source>
</evidence>
<organism evidence="1 2">
    <name type="scientific">Pelagicoccus mobilis</name>
    <dbReference type="NCBI Taxonomy" id="415221"/>
    <lineage>
        <taxon>Bacteria</taxon>
        <taxon>Pseudomonadati</taxon>
        <taxon>Verrucomicrobiota</taxon>
        <taxon>Opitutia</taxon>
        <taxon>Puniceicoccales</taxon>
        <taxon>Pelagicoccaceae</taxon>
        <taxon>Pelagicoccus</taxon>
    </lineage>
</organism>
<dbReference type="SUPFAM" id="SSF53474">
    <property type="entry name" value="alpha/beta-Hydrolases"/>
    <property type="match status" value="1"/>
</dbReference>
<dbReference type="InterPro" id="IPR000801">
    <property type="entry name" value="Esterase-like"/>
</dbReference>
<sequence length="237" mass="27270">MPEFHHTITSQNLENERSLWVRVPDTPPANLDLLVILDAELYRNRVQSPKILDTLFEDETLTNLLVVHVSAVNMETRFTECPCHPPFAYFIAQELIPWIHDNYPATQRANRRVITGLSYTGLAASFAALKHDSLFTHVISQSGSYWSNDCWLTKEFDGVQPPSPPAFFLDVGDQEIQTNVWHREDLIQPISQIEGVERFRDMLERNGYNVRFDIFQGNHSAEDWAQSLPNALKWAFA</sequence>
<dbReference type="Pfam" id="PF00756">
    <property type="entry name" value="Esterase"/>
    <property type="match status" value="1"/>
</dbReference>
<accession>A0A934VKH3</accession>
<gene>
    <name evidence="1" type="ORF">JIN87_07365</name>
</gene>
<dbReference type="InterPro" id="IPR029058">
    <property type="entry name" value="AB_hydrolase_fold"/>
</dbReference>
<dbReference type="Proteomes" id="UP000617628">
    <property type="component" value="Unassembled WGS sequence"/>
</dbReference>
<keyword evidence="2" id="KW-1185">Reference proteome</keyword>
<dbReference type="AlphaFoldDB" id="A0A934VKH3"/>
<protein>
    <submittedName>
        <fullName evidence="1">Esterase family protein</fullName>
    </submittedName>
</protein>
<dbReference type="Gene3D" id="3.40.50.1820">
    <property type="entry name" value="alpha/beta hydrolase"/>
    <property type="match status" value="1"/>
</dbReference>
<dbReference type="PANTHER" id="PTHR48098">
    <property type="entry name" value="ENTEROCHELIN ESTERASE-RELATED"/>
    <property type="match status" value="1"/>
</dbReference>
<dbReference type="InterPro" id="IPR050583">
    <property type="entry name" value="Mycobacterial_A85_antigen"/>
</dbReference>
<proteinExistence type="predicted"/>
<name>A0A934VKH3_9BACT</name>
<dbReference type="RefSeq" id="WP_200354898.1">
    <property type="nucleotide sequence ID" value="NZ_JAENIL010000011.1"/>
</dbReference>